<dbReference type="PANTHER" id="PTHR16047:SF7">
    <property type="entry name" value="E3 UBIQUITIN-PROTEIN LIGASE RFWD3"/>
    <property type="match status" value="1"/>
</dbReference>
<evidence type="ECO:0000256" key="16">
    <source>
        <dbReference type="PROSITE-ProRule" id="PRU00175"/>
    </source>
</evidence>
<dbReference type="Gene3D" id="3.30.40.10">
    <property type="entry name" value="Zinc/RING finger domain, C3HC4 (zinc finger)"/>
    <property type="match status" value="1"/>
</dbReference>
<evidence type="ECO:0000256" key="13">
    <source>
        <dbReference type="ARBA" id="ARBA00022833"/>
    </source>
</evidence>
<keyword evidence="11 16" id="KW-0479">Metal-binding</keyword>
<evidence type="ECO:0000256" key="17">
    <source>
        <dbReference type="SAM" id="MobiDB-lite"/>
    </source>
</evidence>
<keyword evidence="19" id="KW-1185">Reference proteome</keyword>
<dbReference type="Gene3D" id="2.130.10.10">
    <property type="entry name" value="YVTN repeat-like/Quinoprotein amine dehydrogenase"/>
    <property type="match status" value="1"/>
</dbReference>
<evidence type="ECO:0000313" key="20">
    <source>
        <dbReference type="RefSeq" id="XP_014671904.1"/>
    </source>
</evidence>
<evidence type="ECO:0000256" key="10">
    <source>
        <dbReference type="ARBA" id="ARBA00022763"/>
    </source>
</evidence>
<protein>
    <recommendedName>
        <fullName evidence="5">RING-type E3 ubiquitin transferase</fullName>
        <ecNumber evidence="5">2.3.2.27</ecNumber>
    </recommendedName>
</protein>
<organism evidence="19 20">
    <name type="scientific">Priapulus caudatus</name>
    <name type="common">Priapulid worm</name>
    <dbReference type="NCBI Taxonomy" id="37621"/>
    <lineage>
        <taxon>Eukaryota</taxon>
        <taxon>Metazoa</taxon>
        <taxon>Ecdysozoa</taxon>
        <taxon>Scalidophora</taxon>
        <taxon>Priapulida</taxon>
        <taxon>Priapulimorpha</taxon>
        <taxon>Priapulimorphida</taxon>
        <taxon>Priapulidae</taxon>
        <taxon>Priapulus</taxon>
    </lineage>
</organism>
<dbReference type="InterPro" id="IPR013083">
    <property type="entry name" value="Znf_RING/FYVE/PHD"/>
</dbReference>
<dbReference type="CDD" id="cd16450">
    <property type="entry name" value="mRING-C3HGC3_RFWD3"/>
    <property type="match status" value="1"/>
</dbReference>
<dbReference type="PROSITE" id="PS50089">
    <property type="entry name" value="ZF_RING_2"/>
    <property type="match status" value="1"/>
</dbReference>
<comment type="catalytic activity">
    <reaction evidence="1">
        <text>S-ubiquitinyl-[E2 ubiquitin-conjugating enzyme]-L-cysteine + [acceptor protein]-L-lysine = [E2 ubiquitin-conjugating enzyme]-L-cysteine + N(6)-ubiquitinyl-[acceptor protein]-L-lysine.</text>
        <dbReference type="EC" id="2.3.2.27"/>
    </reaction>
</comment>
<keyword evidence="9" id="KW-0677">Repeat</keyword>
<keyword evidence="11 16" id="KW-0863">Zinc-finger</keyword>
<dbReference type="InterPro" id="IPR056527">
    <property type="entry name" value="WD40_RFWD3"/>
</dbReference>
<gene>
    <name evidence="20" type="primary">LOC106812522</name>
</gene>
<dbReference type="InterPro" id="IPR015943">
    <property type="entry name" value="WD40/YVTN_repeat-like_dom_sf"/>
</dbReference>
<evidence type="ECO:0000313" key="19">
    <source>
        <dbReference type="Proteomes" id="UP000695022"/>
    </source>
</evidence>
<feature type="compositionally biased region" description="Low complexity" evidence="17">
    <location>
        <begin position="91"/>
        <end position="108"/>
    </location>
</feature>
<evidence type="ECO:0000256" key="6">
    <source>
        <dbReference type="ARBA" id="ARBA00022490"/>
    </source>
</evidence>
<dbReference type="PANTHER" id="PTHR16047">
    <property type="entry name" value="RFWD3 PROTEIN"/>
    <property type="match status" value="1"/>
</dbReference>
<evidence type="ECO:0000256" key="4">
    <source>
        <dbReference type="ARBA" id="ARBA00004906"/>
    </source>
</evidence>
<evidence type="ECO:0000256" key="12">
    <source>
        <dbReference type="ARBA" id="ARBA00022786"/>
    </source>
</evidence>
<evidence type="ECO:0000256" key="11">
    <source>
        <dbReference type="ARBA" id="ARBA00022771"/>
    </source>
</evidence>
<feature type="compositionally biased region" description="Basic and acidic residues" evidence="17">
    <location>
        <begin position="1"/>
        <end position="11"/>
    </location>
</feature>
<evidence type="ECO:0000256" key="3">
    <source>
        <dbReference type="ARBA" id="ARBA00004496"/>
    </source>
</evidence>
<evidence type="ECO:0000256" key="14">
    <source>
        <dbReference type="ARBA" id="ARBA00023204"/>
    </source>
</evidence>
<evidence type="ECO:0000256" key="7">
    <source>
        <dbReference type="ARBA" id="ARBA00022574"/>
    </source>
</evidence>
<feature type="compositionally biased region" description="Polar residues" evidence="17">
    <location>
        <begin position="153"/>
        <end position="171"/>
    </location>
</feature>
<dbReference type="SMART" id="SM00320">
    <property type="entry name" value="WD40"/>
    <property type="match status" value="2"/>
</dbReference>
<dbReference type="RefSeq" id="XP_014671904.1">
    <property type="nucleotide sequence ID" value="XM_014816418.1"/>
</dbReference>
<dbReference type="SMART" id="SM00184">
    <property type="entry name" value="RING"/>
    <property type="match status" value="1"/>
</dbReference>
<keyword evidence="12" id="KW-0833">Ubl conjugation pathway</keyword>
<dbReference type="InterPro" id="IPR036322">
    <property type="entry name" value="WD40_repeat_dom_sf"/>
</dbReference>
<feature type="compositionally biased region" description="Polar residues" evidence="17">
    <location>
        <begin position="64"/>
        <end position="77"/>
    </location>
</feature>
<feature type="domain" description="RING-type" evidence="18">
    <location>
        <begin position="229"/>
        <end position="273"/>
    </location>
</feature>
<feature type="region of interest" description="Disordered" evidence="17">
    <location>
        <begin position="1"/>
        <end position="181"/>
    </location>
</feature>
<comment type="pathway">
    <text evidence="4">Protein modification; protein ubiquitination.</text>
</comment>
<dbReference type="GeneID" id="106812522"/>
<proteinExistence type="predicted"/>
<reference evidence="20" key="1">
    <citation type="submission" date="2025-08" db="UniProtKB">
        <authorList>
            <consortium name="RefSeq"/>
        </authorList>
    </citation>
    <scope>IDENTIFICATION</scope>
</reference>
<evidence type="ECO:0000256" key="15">
    <source>
        <dbReference type="ARBA" id="ARBA00023242"/>
    </source>
</evidence>
<keyword evidence="13" id="KW-0862">Zinc</keyword>
<dbReference type="Pfam" id="PF13639">
    <property type="entry name" value="zf-RING_2"/>
    <property type="match status" value="1"/>
</dbReference>
<dbReference type="SUPFAM" id="SSF50978">
    <property type="entry name" value="WD40 repeat-like"/>
    <property type="match status" value="1"/>
</dbReference>
<comment type="subcellular location">
    <subcellularLocation>
        <location evidence="3">Cytoplasm</location>
    </subcellularLocation>
    <subcellularLocation>
        <location evidence="2">Nucleus</location>
        <location evidence="2">PML body</location>
    </subcellularLocation>
</comment>
<evidence type="ECO:0000256" key="5">
    <source>
        <dbReference type="ARBA" id="ARBA00012483"/>
    </source>
</evidence>
<evidence type="ECO:0000259" key="18">
    <source>
        <dbReference type="PROSITE" id="PS50089"/>
    </source>
</evidence>
<keyword evidence="8" id="KW-0808">Transferase</keyword>
<dbReference type="InterPro" id="IPR037381">
    <property type="entry name" value="RFWD3"/>
</dbReference>
<dbReference type="InterPro" id="IPR001680">
    <property type="entry name" value="WD40_rpt"/>
</dbReference>
<keyword evidence="14" id="KW-0234">DNA repair</keyword>
<keyword evidence="15" id="KW-0539">Nucleus</keyword>
<keyword evidence="7" id="KW-0853">WD repeat</keyword>
<evidence type="ECO:0000256" key="1">
    <source>
        <dbReference type="ARBA" id="ARBA00000900"/>
    </source>
</evidence>
<keyword evidence="10" id="KW-0227">DNA damage</keyword>
<dbReference type="EC" id="2.3.2.27" evidence="5"/>
<dbReference type="Pfam" id="PF23419">
    <property type="entry name" value="WD40_RFWD3"/>
    <property type="match status" value="1"/>
</dbReference>
<dbReference type="SUPFAM" id="SSF57850">
    <property type="entry name" value="RING/U-box"/>
    <property type="match status" value="1"/>
</dbReference>
<feature type="compositionally biased region" description="Low complexity" evidence="17">
    <location>
        <begin position="13"/>
        <end position="31"/>
    </location>
</feature>
<evidence type="ECO:0000256" key="8">
    <source>
        <dbReference type="ARBA" id="ARBA00022679"/>
    </source>
</evidence>
<dbReference type="Proteomes" id="UP000695022">
    <property type="component" value="Unplaced"/>
</dbReference>
<accession>A0ABM1EI83</accession>
<sequence>MSNVQNRERTRYSLRSTQRVQQQQVASGSVVTRTRRRARGMEASVSQAQTRGRRTRSQAGLDGGSSSDVYDVTSRSAVQIDESDNDDETISLVSSQSSTGRSLRSSQGNPSDPQSPERTSERTASRSSASRRQPIGVNDGDGNASLLAVVTADDQSLQQEPNTGVASSTRSHVPVAPEQATENMQDNPVVTETANSIHADQSSKDFRLPAKRSKVNLTDSLTDEEGEMCTICFEHWNNSGEHRIASLKCGHLFGKSCILKWLSGQGTKCPQCNAKARKADVRVIYTKTLKAVDTTERDRALSELVTEREQHRKVELDLATARLHCQLMSEECRTLRHDLTAATAELEKYRSGKQPMDRQPLGNLTMGEGKTSAFSLLKTLQLCEAGCRVLASCNSMNMLAVSQPSNSVLFPGFGVKKICTLEFKTREYVAVHSKMIRDIAFNPSSPDGLMLSASVDKTVKVTSLLSNTIVQNYDAEMPVWSCCWSADVATSFYAGLQNGTVLVYDTRNTRTHCEQLNTASSRSPVVSLQYVPSHPSDDFRQGGLLVGQLNKYYFYENRPNGIYRPHVLPMDGNLTCMCFQHSTRNFLASFRPSANRPTVRHVLCELAANNVSEDVSVVDTVVTCHPVQVFTAGTSQKMLTRSCLVDIPTEKRLFACAGDESSLSTQVWDTATGRVLSKLPSNLPVIDVCPVETLDGCHLAALTDKYLQIYKWT</sequence>
<dbReference type="InterPro" id="IPR001841">
    <property type="entry name" value="Znf_RING"/>
</dbReference>
<evidence type="ECO:0000256" key="2">
    <source>
        <dbReference type="ARBA" id="ARBA00004322"/>
    </source>
</evidence>
<evidence type="ECO:0000256" key="9">
    <source>
        <dbReference type="ARBA" id="ARBA00022737"/>
    </source>
</evidence>
<keyword evidence="6" id="KW-0963">Cytoplasm</keyword>
<name>A0ABM1EI83_PRICU</name>